<dbReference type="Pfam" id="PF04545">
    <property type="entry name" value="Sigma70_r4"/>
    <property type="match status" value="1"/>
</dbReference>
<feature type="region of interest" description="Disordered" evidence="5">
    <location>
        <begin position="174"/>
        <end position="200"/>
    </location>
</feature>
<dbReference type="NCBIfam" id="TIGR02937">
    <property type="entry name" value="sigma70-ECF"/>
    <property type="match status" value="1"/>
</dbReference>
<proteinExistence type="predicted"/>
<dbReference type="STRING" id="235985.SAMN05414137_10790"/>
<evidence type="ECO:0000313" key="7">
    <source>
        <dbReference type="EMBL" id="SEL27415.1"/>
    </source>
</evidence>
<dbReference type="InterPro" id="IPR007630">
    <property type="entry name" value="RNA_pol_sigma70_r4"/>
</dbReference>
<feature type="region of interest" description="Disordered" evidence="5">
    <location>
        <begin position="1"/>
        <end position="23"/>
    </location>
</feature>
<dbReference type="InterPro" id="IPR007624">
    <property type="entry name" value="RNA_pol_sigma70_r3"/>
</dbReference>
<dbReference type="eggNOG" id="COG1191">
    <property type="taxonomic scope" value="Bacteria"/>
</dbReference>
<dbReference type="Gene3D" id="1.10.10.10">
    <property type="entry name" value="Winged helix-like DNA-binding domain superfamily/Winged helix DNA-binding domain"/>
    <property type="match status" value="2"/>
</dbReference>
<dbReference type="AlphaFoldDB" id="A0A1H7NWM5"/>
<dbReference type="InterPro" id="IPR007627">
    <property type="entry name" value="RNA_pol_sigma70_r2"/>
</dbReference>
<dbReference type="GO" id="GO:0003677">
    <property type="term" value="F:DNA binding"/>
    <property type="evidence" value="ECO:0007669"/>
    <property type="project" value="UniProtKB-KW"/>
</dbReference>
<dbReference type="NCBIfam" id="TIGR02980">
    <property type="entry name" value="SigBFG"/>
    <property type="match status" value="1"/>
</dbReference>
<dbReference type="InterPro" id="IPR014322">
    <property type="entry name" value="RNA_pol_sigma-B/F/G"/>
</dbReference>
<keyword evidence="2" id="KW-0731">Sigma factor</keyword>
<evidence type="ECO:0000313" key="8">
    <source>
        <dbReference type="Proteomes" id="UP000183015"/>
    </source>
</evidence>
<dbReference type="Pfam" id="PF04539">
    <property type="entry name" value="Sigma70_r3"/>
    <property type="match status" value="1"/>
</dbReference>
<dbReference type="PROSITE" id="PS00715">
    <property type="entry name" value="SIGMA70_1"/>
    <property type="match status" value="1"/>
</dbReference>
<dbReference type="OrthoDB" id="3852315at2"/>
<evidence type="ECO:0000259" key="6">
    <source>
        <dbReference type="PROSITE" id="PS00715"/>
    </source>
</evidence>
<dbReference type="PANTHER" id="PTHR30385">
    <property type="entry name" value="SIGMA FACTOR F FLAGELLAR"/>
    <property type="match status" value="1"/>
</dbReference>
<dbReference type="InterPro" id="IPR014284">
    <property type="entry name" value="RNA_pol_sigma-70_dom"/>
</dbReference>
<dbReference type="EMBL" id="FOAZ01000007">
    <property type="protein sequence ID" value="SEL27415.1"/>
    <property type="molecule type" value="Genomic_DNA"/>
</dbReference>
<dbReference type="InterPro" id="IPR013325">
    <property type="entry name" value="RNA_pol_sigma_r2"/>
</dbReference>
<dbReference type="PRINTS" id="PR00046">
    <property type="entry name" value="SIGMA70FCT"/>
</dbReference>
<dbReference type="SUPFAM" id="SSF88659">
    <property type="entry name" value="Sigma3 and sigma4 domains of RNA polymerase sigma factors"/>
    <property type="match status" value="2"/>
</dbReference>
<gene>
    <name evidence="7" type="ORF">SAMN05414137_10790</name>
</gene>
<sequence length="276" mass="30948">MSHSQTLAPDRAPARLPAPHAVDTDEARELSRQLFTRLRELTEGTADYSYVRNTLVELNLALVRYAVAQFRHRNEPTEDLLQVGIVGLIKAINRFDPDRNLEFSTFALPTVTGELRRFFRDTSWSVRVPRRLQELRLRMAKATDELSQKLEREPTDAEVAVALNVTEQEIAEGRTASNAYTAGTLEAPDDGTDSEGPQSRRFGYTDAALEGVENLESLKPLIAQLPERERTILALRFTGELTQAEIGARLGISQMHVSRLLSRVLAQLRDALLADQ</sequence>
<keyword evidence="4" id="KW-0804">Transcription</keyword>
<feature type="compositionally biased region" description="Low complexity" evidence="5">
    <location>
        <begin position="7"/>
        <end position="19"/>
    </location>
</feature>
<keyword evidence="3" id="KW-0238">DNA-binding</keyword>
<dbReference type="GO" id="GO:0006352">
    <property type="term" value="P:DNA-templated transcription initiation"/>
    <property type="evidence" value="ECO:0007669"/>
    <property type="project" value="InterPro"/>
</dbReference>
<name>A0A1H7NWM5_STRJI</name>
<evidence type="ECO:0000256" key="5">
    <source>
        <dbReference type="SAM" id="MobiDB-lite"/>
    </source>
</evidence>
<dbReference type="InterPro" id="IPR013324">
    <property type="entry name" value="RNA_pol_sigma_r3/r4-like"/>
</dbReference>
<dbReference type="RefSeq" id="WP_042444866.1">
    <property type="nucleotide sequence ID" value="NZ_BBPN01000008.1"/>
</dbReference>
<dbReference type="PANTHER" id="PTHR30385:SF4">
    <property type="entry name" value="RNA POLYMERASE SIGMA-E FACTOR"/>
    <property type="match status" value="1"/>
</dbReference>
<accession>A0A1H7NWM5</accession>
<reference evidence="8" key="1">
    <citation type="submission" date="2016-10" db="EMBL/GenBank/DDBJ databases">
        <authorList>
            <person name="Varghese N."/>
        </authorList>
    </citation>
    <scope>NUCLEOTIDE SEQUENCE [LARGE SCALE GENOMIC DNA]</scope>
    <source>
        <strain evidence="8">DSM 45096 / BCRC 16803 / CGMCC 4.1857 / CIP 109030 / JCM 12277 / KCTC 19219 / NBRC 100920 / 33214</strain>
    </source>
</reference>
<keyword evidence="8" id="KW-1185">Reference proteome</keyword>
<feature type="domain" description="RNA polymerase sigma-70" evidence="6">
    <location>
        <begin position="79"/>
        <end position="92"/>
    </location>
</feature>
<evidence type="ECO:0000256" key="2">
    <source>
        <dbReference type="ARBA" id="ARBA00023082"/>
    </source>
</evidence>
<dbReference type="Proteomes" id="UP000183015">
    <property type="component" value="Unassembled WGS sequence"/>
</dbReference>
<dbReference type="CDD" id="cd06171">
    <property type="entry name" value="Sigma70_r4"/>
    <property type="match status" value="1"/>
</dbReference>
<dbReference type="InterPro" id="IPR000943">
    <property type="entry name" value="RNA_pol_sigma70"/>
</dbReference>
<evidence type="ECO:0000256" key="3">
    <source>
        <dbReference type="ARBA" id="ARBA00023125"/>
    </source>
</evidence>
<dbReference type="SUPFAM" id="SSF88946">
    <property type="entry name" value="Sigma2 domain of RNA polymerase sigma factors"/>
    <property type="match status" value="1"/>
</dbReference>
<dbReference type="Pfam" id="PF04542">
    <property type="entry name" value="Sigma70_r2"/>
    <property type="match status" value="1"/>
</dbReference>
<evidence type="ECO:0000256" key="4">
    <source>
        <dbReference type="ARBA" id="ARBA00023163"/>
    </source>
</evidence>
<dbReference type="InterPro" id="IPR036388">
    <property type="entry name" value="WH-like_DNA-bd_sf"/>
</dbReference>
<evidence type="ECO:0000256" key="1">
    <source>
        <dbReference type="ARBA" id="ARBA00023015"/>
    </source>
</evidence>
<protein>
    <submittedName>
        <fullName evidence="7">RNA polymerase sigma-B factor</fullName>
    </submittedName>
</protein>
<organism evidence="7 8">
    <name type="scientific">Streptacidiphilus jiangxiensis</name>
    <dbReference type="NCBI Taxonomy" id="235985"/>
    <lineage>
        <taxon>Bacteria</taxon>
        <taxon>Bacillati</taxon>
        <taxon>Actinomycetota</taxon>
        <taxon>Actinomycetes</taxon>
        <taxon>Kitasatosporales</taxon>
        <taxon>Streptomycetaceae</taxon>
        <taxon>Streptacidiphilus</taxon>
    </lineage>
</organism>
<keyword evidence="1" id="KW-0805">Transcription regulation</keyword>
<dbReference type="Gene3D" id="1.20.120.1810">
    <property type="match status" value="1"/>
</dbReference>
<dbReference type="GO" id="GO:0016987">
    <property type="term" value="F:sigma factor activity"/>
    <property type="evidence" value="ECO:0007669"/>
    <property type="project" value="UniProtKB-KW"/>
</dbReference>